<proteinExistence type="predicted"/>
<accession>A0A3A8B2F3</accession>
<dbReference type="Gene3D" id="2.30.40.10">
    <property type="entry name" value="Urease, subunit C, domain 1"/>
    <property type="match status" value="1"/>
</dbReference>
<dbReference type="EMBL" id="RAPE01000004">
    <property type="protein sequence ID" value="RKF13583.1"/>
    <property type="molecule type" value="Genomic_DNA"/>
</dbReference>
<dbReference type="InterPro" id="IPR023100">
    <property type="entry name" value="D-aminoacylase_insert_dom_sf"/>
</dbReference>
<dbReference type="AlphaFoldDB" id="A0A3A8B2F3"/>
<dbReference type="PANTHER" id="PTHR11113">
    <property type="entry name" value="N-ACETYLGLUCOSAMINE-6-PHOSPHATE DEACETYLASE"/>
    <property type="match status" value="1"/>
</dbReference>
<dbReference type="Gene3D" id="3.30.1490.130">
    <property type="entry name" value="D-aminoacylase. Domain 3"/>
    <property type="match status" value="1"/>
</dbReference>
<dbReference type="Pfam" id="PF07969">
    <property type="entry name" value="Amidohydro_3"/>
    <property type="match status" value="1"/>
</dbReference>
<feature type="domain" description="Amidohydrolase 3" evidence="2">
    <location>
        <begin position="46"/>
        <end position="460"/>
    </location>
</feature>
<dbReference type="InterPro" id="IPR011059">
    <property type="entry name" value="Metal-dep_hydrolase_composite"/>
</dbReference>
<comment type="caution">
    <text evidence="3">The sequence shown here is derived from an EMBL/GenBank/DDBJ whole genome shotgun (WGS) entry which is preliminary data.</text>
</comment>
<evidence type="ECO:0000256" key="1">
    <source>
        <dbReference type="ARBA" id="ARBA00022801"/>
    </source>
</evidence>
<dbReference type="OrthoDB" id="9815027at2"/>
<organism evidence="3 4">
    <name type="scientific">Roseovarius spongiae</name>
    <dbReference type="NCBI Taxonomy" id="2320272"/>
    <lineage>
        <taxon>Bacteria</taxon>
        <taxon>Pseudomonadati</taxon>
        <taxon>Pseudomonadota</taxon>
        <taxon>Alphaproteobacteria</taxon>
        <taxon>Rhodobacterales</taxon>
        <taxon>Roseobacteraceae</taxon>
        <taxon>Roseovarius</taxon>
    </lineage>
</organism>
<dbReference type="Proteomes" id="UP000281128">
    <property type="component" value="Unassembled WGS sequence"/>
</dbReference>
<dbReference type="RefSeq" id="WP_121168403.1">
    <property type="nucleotide sequence ID" value="NZ_RAPE01000004.1"/>
</dbReference>
<dbReference type="Gene3D" id="3.20.20.140">
    <property type="entry name" value="Metal-dependent hydrolases"/>
    <property type="match status" value="1"/>
</dbReference>
<dbReference type="CDD" id="cd01297">
    <property type="entry name" value="D-aminoacylase"/>
    <property type="match status" value="1"/>
</dbReference>
<keyword evidence="4" id="KW-1185">Reference proteome</keyword>
<sequence>MPECDLIIHNAMLLDGLGGPAVTGGVAVRGDRIAAIGKLEGWRGGEAIDAKGQCLAPGFIDVHTHHDQAVLEDPGVPFVVSQGVTSVIVGNCGISLAPLDGPASLPEPLALLGQSDVYRYPTFAAYFDALEQARPAVNVGVLAGHGVMRTRVMDDVARPATAPEIAQMCALLDEALAAGVLGLSTGLAYPVATHAPTAEVVSIARRLAAYPGARYVTHMRDERDGVAQSVAETLEIGRDAGVPVVISHHKCIGCANFGRSGETLAMIDAALREQDVALDQYPYDASSTVLLPQKVKDADRILIAQSSPHPEAQGRYLDDIAAEMGCDPEEAARRLMPGVAIYFQMSEDDIARIMTHPRVMIGSDGIPGPNAHPRLWGAFPRVLRRYVREKGVLSLPEAVRRMTSLPAQVFGLARRGRLQGGFYADLVLFDPETIADRADYVSPALPSEGVAEVFVNGRPVLSGDPGRRAGAGRILRRSQSSA</sequence>
<dbReference type="SUPFAM" id="SSF51556">
    <property type="entry name" value="Metallo-dependent hydrolases"/>
    <property type="match status" value="1"/>
</dbReference>
<dbReference type="InterPro" id="IPR032466">
    <property type="entry name" value="Metal_Hydrolase"/>
</dbReference>
<gene>
    <name evidence="3" type="ORF">D6850_14975</name>
</gene>
<evidence type="ECO:0000259" key="2">
    <source>
        <dbReference type="Pfam" id="PF07969"/>
    </source>
</evidence>
<reference evidence="3 4" key="1">
    <citation type="submission" date="2018-09" db="EMBL/GenBank/DDBJ databases">
        <title>Roseovarius spongiae sp. nov., isolated from a marine sponge.</title>
        <authorList>
            <person name="Zhuang L."/>
            <person name="Luo L."/>
        </authorList>
    </citation>
    <scope>NUCLEOTIDE SEQUENCE [LARGE SCALE GENOMIC DNA]</scope>
    <source>
        <strain evidence="3 4">HN-E21</strain>
    </source>
</reference>
<keyword evidence="1" id="KW-0378">Hydrolase</keyword>
<dbReference type="GO" id="GO:0016811">
    <property type="term" value="F:hydrolase activity, acting on carbon-nitrogen (but not peptide) bonds, in linear amides"/>
    <property type="evidence" value="ECO:0007669"/>
    <property type="project" value="InterPro"/>
</dbReference>
<dbReference type="InterPro" id="IPR013108">
    <property type="entry name" value="Amidohydro_3"/>
</dbReference>
<evidence type="ECO:0000313" key="3">
    <source>
        <dbReference type="EMBL" id="RKF13583.1"/>
    </source>
</evidence>
<evidence type="ECO:0000313" key="4">
    <source>
        <dbReference type="Proteomes" id="UP000281128"/>
    </source>
</evidence>
<dbReference type="SUPFAM" id="SSF51338">
    <property type="entry name" value="Composite domain of metallo-dependent hydrolases"/>
    <property type="match status" value="2"/>
</dbReference>
<protein>
    <submittedName>
        <fullName evidence="3">D-aminoacylase</fullName>
    </submittedName>
</protein>
<name>A0A3A8B2F3_9RHOB</name>